<dbReference type="InterPro" id="IPR050266">
    <property type="entry name" value="AB_hydrolase_sf"/>
</dbReference>
<dbReference type="GO" id="GO:0003824">
    <property type="term" value="F:catalytic activity"/>
    <property type="evidence" value="ECO:0007669"/>
    <property type="project" value="InterPro"/>
</dbReference>
<sequence>MRHTGAVPQLNLHTFGPVDGPEILAVHGMTGHGARWRDLADNYIPEARVLAPDLIGHGRSPSTPPWDIDAQVEKLRLLVQDNARGPVLVVGHSYGGALAVHLAAKHPELVRGLILLDPAIELDAGDLLEVAELTAKYPDYTDADEAKSEKINGAWADVPLQLLDREVDEHLEAAENGRVKWRISTAAIVASWGELARPLVVPPADMPTVVVQAMRVQPPYVSDAFKKALDAQLGANLRIVELDCDHMVAQAKPADVASLVRELLHA</sequence>
<dbReference type="Pfam" id="PF12697">
    <property type="entry name" value="Abhydrolase_6"/>
    <property type="match status" value="1"/>
</dbReference>
<keyword evidence="3" id="KW-1185">Reference proteome</keyword>
<dbReference type="InterPro" id="IPR000639">
    <property type="entry name" value="Epox_hydrolase-like"/>
</dbReference>
<evidence type="ECO:0000313" key="3">
    <source>
        <dbReference type="Proteomes" id="UP000198327"/>
    </source>
</evidence>
<evidence type="ECO:0000259" key="1">
    <source>
        <dbReference type="Pfam" id="PF12697"/>
    </source>
</evidence>
<protein>
    <submittedName>
        <fullName evidence="2">Lipase</fullName>
    </submittedName>
</protein>
<dbReference type="PANTHER" id="PTHR43798">
    <property type="entry name" value="MONOACYLGLYCEROL LIPASE"/>
    <property type="match status" value="1"/>
</dbReference>
<reference evidence="3" key="1">
    <citation type="submission" date="2017-06" db="EMBL/GenBank/DDBJ databases">
        <authorList>
            <person name="Varghese N."/>
            <person name="Submissions S."/>
        </authorList>
    </citation>
    <scope>NUCLEOTIDE SEQUENCE [LARGE SCALE GENOMIC DNA]</scope>
    <source>
        <strain evidence="3">JCM 23211</strain>
    </source>
</reference>
<organism evidence="2 3">
    <name type="scientific">Rhodococcoides kyotonense</name>
    <dbReference type="NCBI Taxonomy" id="398843"/>
    <lineage>
        <taxon>Bacteria</taxon>
        <taxon>Bacillati</taxon>
        <taxon>Actinomycetota</taxon>
        <taxon>Actinomycetes</taxon>
        <taxon>Mycobacteriales</taxon>
        <taxon>Nocardiaceae</taxon>
        <taxon>Rhodococcoides</taxon>
    </lineage>
</organism>
<dbReference type="STRING" id="398843.A3K89_15535"/>
<feature type="domain" description="AB hydrolase-1" evidence="1">
    <location>
        <begin position="23"/>
        <end position="258"/>
    </location>
</feature>
<dbReference type="PRINTS" id="PR00412">
    <property type="entry name" value="EPOXHYDRLASE"/>
</dbReference>
<evidence type="ECO:0000313" key="2">
    <source>
        <dbReference type="EMBL" id="SNT33485.1"/>
    </source>
</evidence>
<gene>
    <name evidence="2" type="ORF">SAMN05421642_11473</name>
</gene>
<dbReference type="EMBL" id="FZOW01000014">
    <property type="protein sequence ID" value="SNT33485.1"/>
    <property type="molecule type" value="Genomic_DNA"/>
</dbReference>
<proteinExistence type="predicted"/>
<dbReference type="PANTHER" id="PTHR43798:SF33">
    <property type="entry name" value="HYDROLASE, PUTATIVE (AFU_ORTHOLOGUE AFUA_2G14860)-RELATED"/>
    <property type="match status" value="1"/>
</dbReference>
<name>A0A239LSY9_9NOCA</name>
<dbReference type="GO" id="GO:0016020">
    <property type="term" value="C:membrane"/>
    <property type="evidence" value="ECO:0007669"/>
    <property type="project" value="TreeGrafter"/>
</dbReference>
<accession>A0A239LSY9</accession>
<dbReference type="Proteomes" id="UP000198327">
    <property type="component" value="Unassembled WGS sequence"/>
</dbReference>
<dbReference type="Gene3D" id="3.40.50.1820">
    <property type="entry name" value="alpha/beta hydrolase"/>
    <property type="match status" value="1"/>
</dbReference>
<dbReference type="InterPro" id="IPR029058">
    <property type="entry name" value="AB_hydrolase_fold"/>
</dbReference>
<dbReference type="PRINTS" id="PR00111">
    <property type="entry name" value="ABHYDROLASE"/>
</dbReference>
<dbReference type="SUPFAM" id="SSF53474">
    <property type="entry name" value="alpha/beta-Hydrolases"/>
    <property type="match status" value="1"/>
</dbReference>
<dbReference type="AlphaFoldDB" id="A0A239LSY9"/>
<dbReference type="InterPro" id="IPR000073">
    <property type="entry name" value="AB_hydrolase_1"/>
</dbReference>